<dbReference type="PANTHER" id="PTHR43022">
    <property type="entry name" value="PROTEIN SMF"/>
    <property type="match status" value="1"/>
</dbReference>
<dbReference type="SUPFAM" id="SSF102405">
    <property type="entry name" value="MCP/YpsA-like"/>
    <property type="match status" value="1"/>
</dbReference>
<reference evidence="3 4" key="1">
    <citation type="submission" date="2023-07" db="EMBL/GenBank/DDBJ databases">
        <title>Genomic Encyclopedia of Type Strains, Phase IV (KMG-IV): sequencing the most valuable type-strain genomes for metagenomic binning, comparative biology and taxonomic classification.</title>
        <authorList>
            <person name="Goeker M."/>
        </authorList>
    </citation>
    <scope>NUCLEOTIDE SEQUENCE [LARGE SCALE GENOMIC DNA]</scope>
    <source>
        <strain evidence="3 4">DSM 29005</strain>
    </source>
</reference>
<sequence>MNLVTKKLFLLSHCKSLNQRLLLEIIKKDPTLQFIDSEHIWPNIGLSNKQLHLIRNEYLTLSFNSLYNYYKQEKISFLPIFDANYPPLLKEIPDPPPFLYYKGNINILNTKLMISVVGTRYPTAYGRRALEFILKPLVYERWVIVSGMAKGIDTLAHKASINDGGKTVAVIAGGLNNVYPKENIELASELAANHLILSEHTPSTEPQKWHFPMRNRIISGLSLGTIIIQAKKRSGSLITANQALEQNREVFAIPGSIFDECSAGTNELIKSGAKLVQHPLDIIEEFVSL</sequence>
<dbReference type="Pfam" id="PF02481">
    <property type="entry name" value="DNA_processg_A"/>
    <property type="match status" value="1"/>
</dbReference>
<evidence type="ECO:0000313" key="3">
    <source>
        <dbReference type="EMBL" id="MDQ0230547.1"/>
    </source>
</evidence>
<name>A0ABT9ZE48_9BACI</name>
<dbReference type="InterPro" id="IPR003488">
    <property type="entry name" value="DprA"/>
</dbReference>
<evidence type="ECO:0000313" key="4">
    <source>
        <dbReference type="Proteomes" id="UP001234495"/>
    </source>
</evidence>
<feature type="domain" description="Smf/DprA SLOG" evidence="2">
    <location>
        <begin position="77"/>
        <end position="286"/>
    </location>
</feature>
<evidence type="ECO:0000259" key="2">
    <source>
        <dbReference type="Pfam" id="PF02481"/>
    </source>
</evidence>
<dbReference type="EMBL" id="JAUSUD010000006">
    <property type="protein sequence ID" value="MDQ0230547.1"/>
    <property type="molecule type" value="Genomic_DNA"/>
</dbReference>
<dbReference type="RefSeq" id="WP_307340009.1">
    <property type="nucleotide sequence ID" value="NZ_JAUSUD010000006.1"/>
</dbReference>
<organism evidence="3 4">
    <name type="scientific">Metabacillus malikii</name>
    <dbReference type="NCBI Taxonomy" id="1504265"/>
    <lineage>
        <taxon>Bacteria</taxon>
        <taxon>Bacillati</taxon>
        <taxon>Bacillota</taxon>
        <taxon>Bacilli</taxon>
        <taxon>Bacillales</taxon>
        <taxon>Bacillaceae</taxon>
        <taxon>Metabacillus</taxon>
    </lineage>
</organism>
<dbReference type="InterPro" id="IPR057666">
    <property type="entry name" value="DrpA_SLOG"/>
</dbReference>
<evidence type="ECO:0000256" key="1">
    <source>
        <dbReference type="ARBA" id="ARBA00006525"/>
    </source>
</evidence>
<dbReference type="NCBIfam" id="TIGR00732">
    <property type="entry name" value="dprA"/>
    <property type="match status" value="1"/>
</dbReference>
<dbReference type="Gene3D" id="3.40.50.450">
    <property type="match status" value="1"/>
</dbReference>
<accession>A0ABT9ZE48</accession>
<proteinExistence type="inferred from homology"/>
<dbReference type="PANTHER" id="PTHR43022:SF1">
    <property type="entry name" value="PROTEIN SMF"/>
    <property type="match status" value="1"/>
</dbReference>
<comment type="similarity">
    <text evidence="1">Belongs to the DprA/Smf family.</text>
</comment>
<gene>
    <name evidence="3" type="ORF">J2S19_001803</name>
</gene>
<protein>
    <submittedName>
        <fullName evidence="3">DNA processing protein</fullName>
    </submittedName>
</protein>
<dbReference type="Proteomes" id="UP001234495">
    <property type="component" value="Unassembled WGS sequence"/>
</dbReference>
<keyword evidence="4" id="KW-1185">Reference proteome</keyword>
<comment type="caution">
    <text evidence="3">The sequence shown here is derived from an EMBL/GenBank/DDBJ whole genome shotgun (WGS) entry which is preliminary data.</text>
</comment>